<proteinExistence type="predicted"/>
<accession>A0AAV0U0P1</accession>
<name>A0AAV0U0P1_9STRA</name>
<sequence>MHNSSDREQLYTGLQPDSADRGSELYRQRRLKRSHHLMSSQDDGFSSPCGEQQQQYYANTSPASAPTPAPPNATGSCIPYAIFTGIARTSISVKAIASIAWSVLLGASSSAVLASAAIDASDAFRNAQHAAGGVPNSLGGGPSPPPAAMTRLPPISFLIPRKLDGYCATSTPIPNLPPTNFITYSLNGNAGKTA</sequence>
<feature type="compositionally biased region" description="Polar residues" evidence="1">
    <location>
        <begin position="37"/>
        <end position="51"/>
    </location>
</feature>
<evidence type="ECO:0000313" key="2">
    <source>
        <dbReference type="EMBL" id="CAI5728979.1"/>
    </source>
</evidence>
<evidence type="ECO:0000313" key="3">
    <source>
        <dbReference type="Proteomes" id="UP001162029"/>
    </source>
</evidence>
<feature type="region of interest" description="Disordered" evidence="1">
    <location>
        <begin position="1"/>
        <end position="51"/>
    </location>
</feature>
<protein>
    <submittedName>
        <fullName evidence="2">Uncharacterized protein</fullName>
    </submittedName>
</protein>
<evidence type="ECO:0000256" key="1">
    <source>
        <dbReference type="SAM" id="MobiDB-lite"/>
    </source>
</evidence>
<dbReference type="EMBL" id="CANTFM010000728">
    <property type="protein sequence ID" value="CAI5728979.1"/>
    <property type="molecule type" value="Genomic_DNA"/>
</dbReference>
<gene>
    <name evidence="2" type="ORF">PDE001_LOCUS4153</name>
</gene>
<feature type="compositionally biased region" description="Basic and acidic residues" evidence="1">
    <location>
        <begin position="18"/>
        <end position="27"/>
    </location>
</feature>
<organism evidence="2 3">
    <name type="scientific">Peronospora destructor</name>
    <dbReference type="NCBI Taxonomy" id="86335"/>
    <lineage>
        <taxon>Eukaryota</taxon>
        <taxon>Sar</taxon>
        <taxon>Stramenopiles</taxon>
        <taxon>Oomycota</taxon>
        <taxon>Peronosporomycetes</taxon>
        <taxon>Peronosporales</taxon>
        <taxon>Peronosporaceae</taxon>
        <taxon>Peronospora</taxon>
    </lineage>
</organism>
<comment type="caution">
    <text evidence="2">The sequence shown here is derived from an EMBL/GenBank/DDBJ whole genome shotgun (WGS) entry which is preliminary data.</text>
</comment>
<reference evidence="2" key="1">
    <citation type="submission" date="2022-12" db="EMBL/GenBank/DDBJ databases">
        <authorList>
            <person name="Webb A."/>
        </authorList>
    </citation>
    <scope>NUCLEOTIDE SEQUENCE</scope>
    <source>
        <strain evidence="2">Pd1</strain>
    </source>
</reference>
<keyword evidence="3" id="KW-1185">Reference proteome</keyword>
<dbReference type="AlphaFoldDB" id="A0AAV0U0P1"/>
<dbReference type="Proteomes" id="UP001162029">
    <property type="component" value="Unassembled WGS sequence"/>
</dbReference>